<feature type="transmembrane region" description="Helical" evidence="1">
    <location>
        <begin position="12"/>
        <end position="30"/>
    </location>
</feature>
<sequence length="65" mass="6897">MSNPLHNPVVRYGMGASSAAVLLIAAFVFVDDGTMRYLLAGLAAVELVVVPQFLKYAANQETDVA</sequence>
<dbReference type="AlphaFoldDB" id="A0ABD6AS84"/>
<evidence type="ECO:0000256" key="1">
    <source>
        <dbReference type="SAM" id="Phobius"/>
    </source>
</evidence>
<feature type="transmembrane region" description="Helical" evidence="1">
    <location>
        <begin position="37"/>
        <end position="54"/>
    </location>
</feature>
<protein>
    <submittedName>
        <fullName evidence="2">Uncharacterized protein</fullName>
    </submittedName>
</protein>
<dbReference type="EMBL" id="JBHUDC010000001">
    <property type="protein sequence ID" value="MFD1511769.1"/>
    <property type="molecule type" value="Genomic_DNA"/>
</dbReference>
<organism evidence="2 3">
    <name type="scientific">Halomarina rubra</name>
    <dbReference type="NCBI Taxonomy" id="2071873"/>
    <lineage>
        <taxon>Archaea</taxon>
        <taxon>Methanobacteriati</taxon>
        <taxon>Methanobacteriota</taxon>
        <taxon>Stenosarchaea group</taxon>
        <taxon>Halobacteria</taxon>
        <taxon>Halobacteriales</taxon>
        <taxon>Natronomonadaceae</taxon>
        <taxon>Halomarina</taxon>
    </lineage>
</organism>
<evidence type="ECO:0000313" key="3">
    <source>
        <dbReference type="Proteomes" id="UP001597187"/>
    </source>
</evidence>
<keyword evidence="1" id="KW-1133">Transmembrane helix</keyword>
<keyword evidence="1" id="KW-0472">Membrane</keyword>
<keyword evidence="3" id="KW-1185">Reference proteome</keyword>
<accession>A0ABD6AS84</accession>
<reference evidence="2 3" key="1">
    <citation type="journal article" date="2019" name="Int. J. Syst. Evol. Microbiol.">
        <title>The Global Catalogue of Microorganisms (GCM) 10K type strain sequencing project: providing services to taxonomists for standard genome sequencing and annotation.</title>
        <authorList>
            <consortium name="The Broad Institute Genomics Platform"/>
            <consortium name="The Broad Institute Genome Sequencing Center for Infectious Disease"/>
            <person name="Wu L."/>
            <person name="Ma J."/>
        </authorList>
    </citation>
    <scope>NUCLEOTIDE SEQUENCE [LARGE SCALE GENOMIC DNA]</scope>
    <source>
        <strain evidence="2 3">CGMCC 1.12563</strain>
    </source>
</reference>
<proteinExistence type="predicted"/>
<gene>
    <name evidence="2" type="ORF">ACFSBT_00575</name>
</gene>
<dbReference type="Proteomes" id="UP001597187">
    <property type="component" value="Unassembled WGS sequence"/>
</dbReference>
<name>A0ABD6AS84_9EURY</name>
<dbReference type="RefSeq" id="WP_250871754.1">
    <property type="nucleotide sequence ID" value="NZ_JALXFV010000001.1"/>
</dbReference>
<keyword evidence="1" id="KW-0812">Transmembrane</keyword>
<evidence type="ECO:0000313" key="2">
    <source>
        <dbReference type="EMBL" id="MFD1511769.1"/>
    </source>
</evidence>
<comment type="caution">
    <text evidence="2">The sequence shown here is derived from an EMBL/GenBank/DDBJ whole genome shotgun (WGS) entry which is preliminary data.</text>
</comment>